<keyword evidence="2" id="KW-1185">Reference proteome</keyword>
<dbReference type="HOGENOM" id="CLU_079969_0_0_1"/>
<dbReference type="STRING" id="253628.A0A0D2ADY8"/>
<protein>
    <submittedName>
        <fullName evidence="1">Uncharacterized protein</fullName>
    </submittedName>
</protein>
<organism evidence="1 2">
    <name type="scientific">Verruconis gallopava</name>
    <dbReference type="NCBI Taxonomy" id="253628"/>
    <lineage>
        <taxon>Eukaryota</taxon>
        <taxon>Fungi</taxon>
        <taxon>Dikarya</taxon>
        <taxon>Ascomycota</taxon>
        <taxon>Pezizomycotina</taxon>
        <taxon>Dothideomycetes</taxon>
        <taxon>Pleosporomycetidae</taxon>
        <taxon>Venturiales</taxon>
        <taxon>Sympoventuriaceae</taxon>
        <taxon>Verruconis</taxon>
    </lineage>
</organism>
<proteinExistence type="predicted"/>
<accession>A0A0D2ADY8</accession>
<name>A0A0D2ADY8_9PEZI</name>
<dbReference type="RefSeq" id="XP_016215067.1">
    <property type="nucleotide sequence ID" value="XM_016356978.1"/>
</dbReference>
<dbReference type="InterPro" id="IPR053267">
    <property type="entry name" value="Verrucosidin_biosynth-assoc"/>
</dbReference>
<dbReference type="VEuPathDB" id="FungiDB:PV09_03742"/>
<dbReference type="EMBL" id="KN847538">
    <property type="protein sequence ID" value="KIW05198.1"/>
    <property type="molecule type" value="Genomic_DNA"/>
</dbReference>
<dbReference type="Proteomes" id="UP000053259">
    <property type="component" value="Unassembled WGS sequence"/>
</dbReference>
<dbReference type="PANTHER" id="PTHR42087:SF1">
    <property type="entry name" value="ILP IS AN APOPTOSIS INHIBITOR"/>
    <property type="match status" value="1"/>
</dbReference>
<dbReference type="OrthoDB" id="5335812at2759"/>
<evidence type="ECO:0000313" key="1">
    <source>
        <dbReference type="EMBL" id="KIW05198.1"/>
    </source>
</evidence>
<dbReference type="GeneID" id="27311715"/>
<sequence>MAFNTNVIGQTGASVGVPSYAGSSPNGTYHGSPNGGAAPMPTFLAERPEFDIFAWHAAYQSCLKFFLDRSQHDSMVQAVAALINIRLPFQWTDHPVMGSGRYAPSGIPSPSTYASPYSRHGIGPQPQTAASWVSLIPFIRRLVATGFDTDGILHGFFGDDWRRGVGDLQEVERRNFLFTAKSVGWAKVKYQYDMPPDQLIPFVRPLQNVKIEEIENAEREWSKWLAMEDWMVGPRDPDVAMAPESRGNSV</sequence>
<reference evidence="1 2" key="1">
    <citation type="submission" date="2015-01" db="EMBL/GenBank/DDBJ databases">
        <title>The Genome Sequence of Ochroconis gallopava CBS43764.</title>
        <authorList>
            <consortium name="The Broad Institute Genomics Platform"/>
            <person name="Cuomo C."/>
            <person name="de Hoog S."/>
            <person name="Gorbushina A."/>
            <person name="Stielow B."/>
            <person name="Teixiera M."/>
            <person name="Abouelleil A."/>
            <person name="Chapman S.B."/>
            <person name="Priest M."/>
            <person name="Young S.K."/>
            <person name="Wortman J."/>
            <person name="Nusbaum C."/>
            <person name="Birren B."/>
        </authorList>
    </citation>
    <scope>NUCLEOTIDE SEQUENCE [LARGE SCALE GENOMIC DNA]</scope>
    <source>
        <strain evidence="1 2">CBS 43764</strain>
    </source>
</reference>
<dbReference type="InParanoid" id="A0A0D2ADY8"/>
<dbReference type="PANTHER" id="PTHR42087">
    <property type="entry name" value="ILP IS AN APOPTOSIS INHIBITOR"/>
    <property type="match status" value="1"/>
</dbReference>
<dbReference type="AlphaFoldDB" id="A0A0D2ADY8"/>
<evidence type="ECO:0000313" key="2">
    <source>
        <dbReference type="Proteomes" id="UP000053259"/>
    </source>
</evidence>
<gene>
    <name evidence="1" type="ORF">PV09_03742</name>
</gene>